<protein>
    <recommendedName>
        <fullName evidence="6">RRM domain-containing protein</fullName>
    </recommendedName>
</protein>
<evidence type="ECO:0000256" key="4">
    <source>
        <dbReference type="PROSITE-ProRule" id="PRU00176"/>
    </source>
</evidence>
<dbReference type="GeneID" id="589684"/>
<dbReference type="Pfam" id="PF00076">
    <property type="entry name" value="RRM_1"/>
    <property type="match status" value="2"/>
</dbReference>
<dbReference type="Gene3D" id="3.30.70.330">
    <property type="match status" value="2"/>
</dbReference>
<sequence length="328" mass="35579">MDAKPRELYLLFRAYQGYEGSLLKVTSKPGKNQSPVGFVTFESRAGAEAAKQALQGVRFDPELPQTIRLEFAKSNTKVTKPKQTSPLPAINPVVGPPLTPRDPYDLGTVFLPGAPEQWAHHPSLYTDGGVHHPALGNHRIGLSYTDLTASTGGVHHPVLGQPAIHAQLPVTDGARLAYVLPHHTPQAVAHTPTQHTPLPHQQTIPISMANAATMVAMANSGAACSTLFLANLGTNTSEQELRDTLRCLPGFNRLRMHNKGGAPCCFVEFQNVGFAMQALAHLQGLMLKSSDRGGLRVEFAKANMGEPKRIEMTTHQLYPSMQPQLVFQ</sequence>
<dbReference type="EnsemblMetazoa" id="XM_030972541">
    <property type="protein sequence ID" value="XP_030828401"/>
    <property type="gene ID" value="LOC589684"/>
</dbReference>
<comment type="subcellular location">
    <subcellularLocation>
        <location evidence="1">Nucleus</location>
    </subcellularLocation>
</comment>
<dbReference type="RefSeq" id="XP_030828401.1">
    <property type="nucleotide sequence ID" value="XM_030972541.1"/>
</dbReference>
<dbReference type="InterPro" id="IPR035979">
    <property type="entry name" value="RBD_domain_sf"/>
</dbReference>
<feature type="compositionally biased region" description="Polar residues" evidence="5">
    <location>
        <begin position="75"/>
        <end position="86"/>
    </location>
</feature>
<evidence type="ECO:0000256" key="3">
    <source>
        <dbReference type="ARBA" id="ARBA00023242"/>
    </source>
</evidence>
<dbReference type="InterPro" id="IPR012677">
    <property type="entry name" value="Nucleotide-bd_a/b_plait_sf"/>
</dbReference>
<name>A0A7M7MYL3_STRPU</name>
<keyword evidence="3" id="KW-0539">Nucleus</keyword>
<proteinExistence type="predicted"/>
<evidence type="ECO:0000256" key="1">
    <source>
        <dbReference type="ARBA" id="ARBA00004123"/>
    </source>
</evidence>
<reference evidence="8" key="1">
    <citation type="submission" date="2015-02" db="EMBL/GenBank/DDBJ databases">
        <title>Genome sequencing for Strongylocentrotus purpuratus.</title>
        <authorList>
            <person name="Murali S."/>
            <person name="Liu Y."/>
            <person name="Vee V."/>
            <person name="English A."/>
            <person name="Wang M."/>
            <person name="Skinner E."/>
            <person name="Han Y."/>
            <person name="Muzny D.M."/>
            <person name="Worley K.C."/>
            <person name="Gibbs R.A."/>
        </authorList>
    </citation>
    <scope>NUCLEOTIDE SEQUENCE</scope>
</reference>
<dbReference type="GO" id="GO:0003723">
    <property type="term" value="F:RNA binding"/>
    <property type="evidence" value="ECO:0007669"/>
    <property type="project" value="UniProtKB-UniRule"/>
</dbReference>
<dbReference type="CDD" id="cd12245">
    <property type="entry name" value="RRM_scw1_like"/>
    <property type="match status" value="1"/>
</dbReference>
<organism evidence="7 8">
    <name type="scientific">Strongylocentrotus purpuratus</name>
    <name type="common">Purple sea urchin</name>
    <dbReference type="NCBI Taxonomy" id="7668"/>
    <lineage>
        <taxon>Eukaryota</taxon>
        <taxon>Metazoa</taxon>
        <taxon>Echinodermata</taxon>
        <taxon>Eleutherozoa</taxon>
        <taxon>Echinozoa</taxon>
        <taxon>Echinoidea</taxon>
        <taxon>Euechinoidea</taxon>
        <taxon>Echinacea</taxon>
        <taxon>Camarodonta</taxon>
        <taxon>Echinidea</taxon>
        <taxon>Strongylocentrotidae</taxon>
        <taxon>Strongylocentrotus</taxon>
    </lineage>
</organism>
<keyword evidence="2 4" id="KW-0694">RNA-binding</keyword>
<evidence type="ECO:0000259" key="6">
    <source>
        <dbReference type="PROSITE" id="PS50102"/>
    </source>
</evidence>
<dbReference type="GO" id="GO:0005634">
    <property type="term" value="C:nucleus"/>
    <property type="evidence" value="ECO:0007669"/>
    <property type="project" value="UniProtKB-SubCell"/>
</dbReference>
<dbReference type="Proteomes" id="UP000007110">
    <property type="component" value="Unassembled WGS sequence"/>
</dbReference>
<reference evidence="7" key="2">
    <citation type="submission" date="2021-01" db="UniProtKB">
        <authorList>
            <consortium name="EnsemblMetazoa"/>
        </authorList>
    </citation>
    <scope>IDENTIFICATION</scope>
</reference>
<feature type="domain" description="RRM" evidence="6">
    <location>
        <begin position="225"/>
        <end position="302"/>
    </location>
</feature>
<evidence type="ECO:0000313" key="8">
    <source>
        <dbReference type="Proteomes" id="UP000007110"/>
    </source>
</evidence>
<evidence type="ECO:0000256" key="5">
    <source>
        <dbReference type="SAM" id="MobiDB-lite"/>
    </source>
</evidence>
<dbReference type="SUPFAM" id="SSF54928">
    <property type="entry name" value="RNA-binding domain, RBD"/>
    <property type="match status" value="1"/>
</dbReference>
<dbReference type="InterPro" id="IPR000504">
    <property type="entry name" value="RRM_dom"/>
</dbReference>
<evidence type="ECO:0000313" key="7">
    <source>
        <dbReference type="EnsemblMetazoa" id="XP_030828401"/>
    </source>
</evidence>
<dbReference type="AlphaFoldDB" id="A0A7M7MYL3"/>
<dbReference type="PANTHER" id="PTHR10501">
    <property type="entry name" value="U1 SMALL NUCLEAR RIBONUCLEOPROTEIN A/U2 SMALL NUCLEAR RIBONUCLEOPROTEIN B"/>
    <property type="match status" value="1"/>
</dbReference>
<dbReference type="PROSITE" id="PS50102">
    <property type="entry name" value="RRM"/>
    <property type="match status" value="1"/>
</dbReference>
<evidence type="ECO:0000256" key="2">
    <source>
        <dbReference type="ARBA" id="ARBA00022884"/>
    </source>
</evidence>
<accession>A0A7M7MYL3</accession>
<keyword evidence="8" id="KW-1185">Reference proteome</keyword>
<dbReference type="SMART" id="SM00360">
    <property type="entry name" value="RRM"/>
    <property type="match status" value="1"/>
</dbReference>
<feature type="region of interest" description="Disordered" evidence="5">
    <location>
        <begin position="75"/>
        <end position="96"/>
    </location>
</feature>
<dbReference type="FunFam" id="3.30.70.330:FF:000037">
    <property type="entry name" value="RNA-binding protein with multiple splicing 2"/>
    <property type="match status" value="1"/>
</dbReference>